<keyword evidence="3" id="KW-0812">Transmembrane</keyword>
<dbReference type="Pfam" id="PF01061">
    <property type="entry name" value="ABC2_membrane"/>
    <property type="match status" value="1"/>
</dbReference>
<evidence type="ECO:0000256" key="4">
    <source>
        <dbReference type="ARBA" id="ARBA00022741"/>
    </source>
</evidence>
<dbReference type="InterPro" id="IPR050352">
    <property type="entry name" value="ABCG_transporters"/>
</dbReference>
<dbReference type="GO" id="GO:0016887">
    <property type="term" value="F:ATP hydrolysis activity"/>
    <property type="evidence" value="ECO:0007669"/>
    <property type="project" value="InterPro"/>
</dbReference>
<dbReference type="GO" id="GO:0016020">
    <property type="term" value="C:membrane"/>
    <property type="evidence" value="ECO:0007669"/>
    <property type="project" value="UniProtKB-SubCell"/>
</dbReference>
<dbReference type="InterPro" id="IPR013525">
    <property type="entry name" value="ABC2_TM"/>
</dbReference>
<feature type="chain" id="PRO_5004561344" description="ABC transporter domain-containing protein" evidence="9">
    <location>
        <begin position="22"/>
        <end position="432"/>
    </location>
</feature>
<dbReference type="PANTHER" id="PTHR48041:SF41">
    <property type="entry name" value="ABC TRANSPORTER G FAMILY"/>
    <property type="match status" value="1"/>
</dbReference>
<accession>S8BSP0</accession>
<keyword evidence="7" id="KW-0472">Membrane</keyword>
<evidence type="ECO:0000256" key="5">
    <source>
        <dbReference type="ARBA" id="ARBA00022840"/>
    </source>
</evidence>
<dbReference type="PANTHER" id="PTHR48041">
    <property type="entry name" value="ABC TRANSPORTER G FAMILY MEMBER 28"/>
    <property type="match status" value="1"/>
</dbReference>
<dbReference type="CDD" id="cd03213">
    <property type="entry name" value="ABCG_EPDR"/>
    <property type="match status" value="1"/>
</dbReference>
<dbReference type="InterPro" id="IPR003439">
    <property type="entry name" value="ABC_transporter-like_ATP-bd"/>
</dbReference>
<gene>
    <name evidence="11" type="ORF">M569_17434</name>
</gene>
<keyword evidence="6" id="KW-1133">Transmembrane helix</keyword>
<evidence type="ECO:0000256" key="9">
    <source>
        <dbReference type="SAM" id="SignalP"/>
    </source>
</evidence>
<feature type="region of interest" description="Disordered" evidence="8">
    <location>
        <begin position="22"/>
        <end position="47"/>
    </location>
</feature>
<name>S8BSP0_9LAMI</name>
<dbReference type="SUPFAM" id="SSF52540">
    <property type="entry name" value="P-loop containing nucleoside triphosphate hydrolases"/>
    <property type="match status" value="1"/>
</dbReference>
<proteinExistence type="predicted"/>
<dbReference type="AlphaFoldDB" id="S8BSP0"/>
<keyword evidence="2" id="KW-0813">Transport</keyword>
<feature type="non-terminal residue" evidence="11">
    <location>
        <position position="432"/>
    </location>
</feature>
<dbReference type="GO" id="GO:0005524">
    <property type="term" value="F:ATP binding"/>
    <property type="evidence" value="ECO:0007669"/>
    <property type="project" value="UniProtKB-KW"/>
</dbReference>
<keyword evidence="5" id="KW-0067">ATP-binding</keyword>
<dbReference type="OrthoDB" id="66620at2759"/>
<dbReference type="FunFam" id="3.40.50.300:FF:000903">
    <property type="entry name" value="ABC transporter G family member 7"/>
    <property type="match status" value="1"/>
</dbReference>
<evidence type="ECO:0000313" key="12">
    <source>
        <dbReference type="Proteomes" id="UP000015453"/>
    </source>
</evidence>
<comment type="subcellular location">
    <subcellularLocation>
        <location evidence="1">Membrane</location>
        <topology evidence="1">Multi-pass membrane protein</topology>
    </subcellularLocation>
</comment>
<feature type="domain" description="ABC transporter" evidence="10">
    <location>
        <begin position="54"/>
        <end position="300"/>
    </location>
</feature>
<protein>
    <recommendedName>
        <fullName evidence="10">ABC transporter domain-containing protein</fullName>
    </recommendedName>
</protein>
<dbReference type="InterPro" id="IPR017871">
    <property type="entry name" value="ABC_transporter-like_CS"/>
</dbReference>
<evidence type="ECO:0000259" key="10">
    <source>
        <dbReference type="PROSITE" id="PS50893"/>
    </source>
</evidence>
<dbReference type="InterPro" id="IPR027417">
    <property type="entry name" value="P-loop_NTPase"/>
</dbReference>
<comment type="caution">
    <text evidence="11">The sequence shown here is derived from an EMBL/GenBank/DDBJ whole genome shotgun (WGS) entry which is preliminary data.</text>
</comment>
<dbReference type="InterPro" id="IPR043926">
    <property type="entry name" value="ABCG_dom"/>
</dbReference>
<evidence type="ECO:0000256" key="6">
    <source>
        <dbReference type="ARBA" id="ARBA00022989"/>
    </source>
</evidence>
<organism evidence="11 12">
    <name type="scientific">Genlisea aurea</name>
    <dbReference type="NCBI Taxonomy" id="192259"/>
    <lineage>
        <taxon>Eukaryota</taxon>
        <taxon>Viridiplantae</taxon>
        <taxon>Streptophyta</taxon>
        <taxon>Embryophyta</taxon>
        <taxon>Tracheophyta</taxon>
        <taxon>Spermatophyta</taxon>
        <taxon>Magnoliopsida</taxon>
        <taxon>eudicotyledons</taxon>
        <taxon>Gunneridae</taxon>
        <taxon>Pentapetalae</taxon>
        <taxon>asterids</taxon>
        <taxon>lamiids</taxon>
        <taxon>Lamiales</taxon>
        <taxon>Lentibulariaceae</taxon>
        <taxon>Genlisea</taxon>
    </lineage>
</organism>
<evidence type="ECO:0000256" key="3">
    <source>
        <dbReference type="ARBA" id="ARBA00022692"/>
    </source>
</evidence>
<dbReference type="Pfam" id="PF19055">
    <property type="entry name" value="ABC2_membrane_7"/>
    <property type="match status" value="1"/>
</dbReference>
<feature type="non-terminal residue" evidence="11">
    <location>
        <position position="1"/>
    </location>
</feature>
<feature type="signal peptide" evidence="9">
    <location>
        <begin position="1"/>
        <end position="21"/>
    </location>
</feature>
<evidence type="ECO:0000256" key="8">
    <source>
        <dbReference type="SAM" id="MobiDB-lite"/>
    </source>
</evidence>
<dbReference type="Proteomes" id="UP000015453">
    <property type="component" value="Unassembled WGS sequence"/>
</dbReference>
<dbReference type="Pfam" id="PF00005">
    <property type="entry name" value="ABC_tran"/>
    <property type="match status" value="1"/>
</dbReference>
<keyword evidence="12" id="KW-1185">Reference proteome</keyword>
<dbReference type="Gene3D" id="3.40.50.300">
    <property type="entry name" value="P-loop containing nucleotide triphosphate hydrolases"/>
    <property type="match status" value="1"/>
</dbReference>
<reference evidence="11 12" key="1">
    <citation type="journal article" date="2013" name="BMC Genomics">
        <title>The miniature genome of a carnivorous plant Genlisea aurea contains a low number of genes and short non-coding sequences.</title>
        <authorList>
            <person name="Leushkin E.V."/>
            <person name="Sutormin R.A."/>
            <person name="Nabieva E.R."/>
            <person name="Penin A.A."/>
            <person name="Kondrashov A.S."/>
            <person name="Logacheva M.D."/>
        </authorList>
    </citation>
    <scope>NUCLEOTIDE SEQUENCE [LARGE SCALE GENOMIC DNA]</scope>
</reference>
<dbReference type="SMART" id="SM00382">
    <property type="entry name" value="AAA"/>
    <property type="match status" value="1"/>
</dbReference>
<dbReference type="EMBL" id="AUSU01010286">
    <property type="protein sequence ID" value="EPS57384.1"/>
    <property type="molecule type" value="Genomic_DNA"/>
</dbReference>
<evidence type="ECO:0000256" key="7">
    <source>
        <dbReference type="ARBA" id="ARBA00023136"/>
    </source>
</evidence>
<evidence type="ECO:0000256" key="2">
    <source>
        <dbReference type="ARBA" id="ARBA00022448"/>
    </source>
</evidence>
<keyword evidence="4" id="KW-0547">Nucleotide-binding</keyword>
<dbReference type="PROSITE" id="PS50893">
    <property type="entry name" value="ABC_TRANSPORTER_2"/>
    <property type="match status" value="1"/>
</dbReference>
<dbReference type="GO" id="GO:0140359">
    <property type="term" value="F:ABC-type transporter activity"/>
    <property type="evidence" value="ECO:0007669"/>
    <property type="project" value="InterPro"/>
</dbReference>
<dbReference type="InterPro" id="IPR003593">
    <property type="entry name" value="AAA+_ATPase"/>
</dbReference>
<sequence>GGVGQLLAAVAAAVLLRLFSGAGPASEPDAPPPSDEEESGDGVRRKGSVAPVTIKWTNINCSLSDKSSKSVRFLLKNVNGEAKPGRLLAIMGPSGSGKTTLLNVLAGQITSSPRIHLSGLLQLNGKTTLNNPSKFAFVRQEDLFFSQLTVRETLSLAAQLQLPDISSLEERDEYVNDLLFKLGLVSCAESRVGDAKIRGISGGERKRLSLACELIASPSLVFADEPTTGLDAFQAEKVMETLRELAQDGHTVICSIHQPRGSIYAKFDDIILLAEGSVVYAGPARDQVLDYFLKFGYICPDHENPAEFLADLISINYSSADGLRDSKKRIDGLIQSFREENPLKSYGTPLTPRYPEKNSNVTKKAIAKKRKIGWTRQFLLLLKRAWLQASRDGPTNKVRGRMSIASALIFGSIFWRMGRSQTSIQDRMGLLQ</sequence>
<evidence type="ECO:0000256" key="1">
    <source>
        <dbReference type="ARBA" id="ARBA00004141"/>
    </source>
</evidence>
<evidence type="ECO:0000313" key="11">
    <source>
        <dbReference type="EMBL" id="EPS57384.1"/>
    </source>
</evidence>
<dbReference type="PROSITE" id="PS00211">
    <property type="entry name" value="ABC_TRANSPORTER_1"/>
    <property type="match status" value="1"/>
</dbReference>
<keyword evidence="9" id="KW-0732">Signal</keyword>